<reference evidence="2" key="1">
    <citation type="submission" date="2019-12" db="EMBL/GenBank/DDBJ databases">
        <title>Comparative genomics gives insights into the taxonomy of the Azoarcus-Aromatoleum group and reveals separate origins of nif in the plant-associated Azoarcus and non-plant-associated Aromatoleum sub-groups.</title>
        <authorList>
            <person name="Lafos M."/>
            <person name="Maluk M."/>
            <person name="Batista M."/>
            <person name="Junghare M."/>
            <person name="Carmona M."/>
            <person name="Faoro H."/>
            <person name="Cruz L.M."/>
            <person name="Battistoni F."/>
            <person name="De Souza E."/>
            <person name="Pedrosa F."/>
            <person name="Chen W.-M."/>
            <person name="Poole P.S."/>
            <person name="Dixon R.A."/>
            <person name="James E.K."/>
        </authorList>
    </citation>
    <scope>NUCLEOTIDE SEQUENCE</scope>
    <source>
        <strain evidence="2">LuFRes1</strain>
    </source>
</reference>
<evidence type="ECO:0000313" key="3">
    <source>
        <dbReference type="Proteomes" id="UP000615989"/>
    </source>
</evidence>
<dbReference type="SMART" id="SM00885">
    <property type="entry name" value="D5_N"/>
    <property type="match status" value="1"/>
</dbReference>
<accession>A0ABX1PRZ7</accession>
<keyword evidence="3" id="KW-1185">Reference proteome</keyword>
<organism evidence="2 3">
    <name type="scientific">Aromatoleum anaerobium</name>
    <dbReference type="NCBI Taxonomy" id="182180"/>
    <lineage>
        <taxon>Bacteria</taxon>
        <taxon>Pseudomonadati</taxon>
        <taxon>Pseudomonadota</taxon>
        <taxon>Betaproteobacteria</taxon>
        <taxon>Rhodocyclales</taxon>
        <taxon>Rhodocyclaceae</taxon>
        <taxon>Aromatoleum</taxon>
    </lineage>
</organism>
<dbReference type="EMBL" id="WTVG01000070">
    <property type="protein sequence ID" value="NMG26437.1"/>
    <property type="molecule type" value="Genomic_DNA"/>
</dbReference>
<evidence type="ECO:0000313" key="2">
    <source>
        <dbReference type="EMBL" id="NMG26437.1"/>
    </source>
</evidence>
<dbReference type="Proteomes" id="UP000615989">
    <property type="component" value="Unassembled WGS sequence"/>
</dbReference>
<feature type="domain" description="Bacteriophage/plasmid primase P4 C-terminal" evidence="1">
    <location>
        <begin position="529"/>
        <end position="654"/>
    </location>
</feature>
<dbReference type="RefSeq" id="WP_169119760.1">
    <property type="nucleotide sequence ID" value="NZ_WTVG02000036.1"/>
</dbReference>
<gene>
    <name evidence="2" type="ORF">GO606_17315</name>
</gene>
<dbReference type="InterPro" id="IPR014818">
    <property type="entry name" value="Phage/plasmid_primase_P4_C"/>
</dbReference>
<evidence type="ECO:0000259" key="1">
    <source>
        <dbReference type="SMART" id="SM00885"/>
    </source>
</evidence>
<comment type="caution">
    <text evidence="2">The sequence shown here is derived from an EMBL/GenBank/DDBJ whole genome shotgun (WGS) entry which is preliminary data.</text>
</comment>
<name>A0ABX1PRZ7_9RHOO</name>
<protein>
    <recommendedName>
        <fullName evidence="1">Bacteriophage/plasmid primase P4 C-terminal domain-containing protein</fullName>
    </recommendedName>
</protein>
<dbReference type="Pfam" id="PF08706">
    <property type="entry name" value="D5_N"/>
    <property type="match status" value="1"/>
</dbReference>
<proteinExistence type="predicted"/>
<sequence>MSRNREAKRQNAIASGVIPQPAALHPVSLTPATDDVEPECGQKFCVAVGSCICAEPAVAEAPKVSGNVVPLHPMVSRAAATPDPLPWANVCFSAFYARDPDAGPHDVERHAQAADRVKKGYGLDADGRVVKVQPKGFWHGEAHRHTIGLDQLHEALARNKRSDLALLTAGVHEQDRITLPYAAQRAKDELPFPVAAGLLTIDSDELESWRGLATPADVVQVLAALGLDADCITSPSSSSYLQWPTGSYGLRGLHTFFAIDSGAEIPRVLDVLFRRAWLAGYGRILISGSGVMLERSIVDRALASGNQPIFERGAVLKDVRITQPRLVEKRRGRQRQVRAADILPLTETEEREYNERVRAAKELLAGDAARARREWAERLAAHLPEDKRAERVAQLSDLAEKKHRDLPPDFLVTLNDGEKIAVAEIVARRDEFDRRGIRDPFEPEYGANKATIFTKGQTDGRVKILSRAHGLDVTYYLEPKPADLSAFDGDFSYAEPMAVAPGALVWRSQDGKRGRDVASKARDKILPSLRGRVAWAREAAMWHVWNGTCWTPQGDGAVAHKRLHDAVEIGCSDLGFNPDYVMSIEKLLRMGDCLPLPEWDDGQQVPFRNGVLNLHTRELTASNPQHGNTWALPYDYTPDATCPRISDWLREAMGGG</sequence>